<dbReference type="InterPro" id="IPR036844">
    <property type="entry name" value="Hint_dom_sf"/>
</dbReference>
<dbReference type="EMBL" id="LR593887">
    <property type="protein sequence ID" value="VTR99047.1"/>
    <property type="molecule type" value="Genomic_DNA"/>
</dbReference>
<dbReference type="EMBL" id="LR586016">
    <property type="protein sequence ID" value="VIP01653.1"/>
    <property type="molecule type" value="Genomic_DNA"/>
</dbReference>
<keyword evidence="2" id="KW-1185">Reference proteome</keyword>
<dbReference type="Proteomes" id="UP000464378">
    <property type="component" value="Chromosome"/>
</dbReference>
<dbReference type="Gene3D" id="2.170.16.10">
    <property type="entry name" value="Hedgehog/Intein (Hint) domain"/>
    <property type="match status" value="1"/>
</dbReference>
<name>A0A6C2YKL5_9BACT</name>
<dbReference type="SUPFAM" id="SSF51294">
    <property type="entry name" value="Hedgehog/intein (Hint) domain"/>
    <property type="match status" value="1"/>
</dbReference>
<evidence type="ECO:0000313" key="1">
    <source>
        <dbReference type="EMBL" id="VIP01653.1"/>
    </source>
</evidence>
<dbReference type="AlphaFoldDB" id="A0A6C2YKL5"/>
<dbReference type="KEGG" id="tim:GMBLW1_23070"/>
<protein>
    <submittedName>
        <fullName evidence="1">Uncharacterized protein</fullName>
    </submittedName>
</protein>
<sequence length="80" mass="8729">MVSNCSLSPWQFDMTSAVESAYWIILRLTLAGGVTIDTTAEHPFFEESLGWIEARSLTLGHRLRTLDGSAIAVESLAETG</sequence>
<reference evidence="1" key="1">
    <citation type="submission" date="2019-04" db="EMBL/GenBank/DDBJ databases">
        <authorList>
            <consortium name="Science for Life Laboratories"/>
        </authorList>
    </citation>
    <scope>NUCLEOTIDE SEQUENCE</scope>
    <source>
        <strain evidence="1">MBLW1</strain>
    </source>
</reference>
<evidence type="ECO:0000313" key="2">
    <source>
        <dbReference type="Proteomes" id="UP000464378"/>
    </source>
</evidence>
<proteinExistence type="predicted"/>
<gene>
    <name evidence="1" type="ORF">GMBLW1_23070</name>
</gene>
<organism evidence="1">
    <name type="scientific">Tuwongella immobilis</name>
    <dbReference type="NCBI Taxonomy" id="692036"/>
    <lineage>
        <taxon>Bacteria</taxon>
        <taxon>Pseudomonadati</taxon>
        <taxon>Planctomycetota</taxon>
        <taxon>Planctomycetia</taxon>
        <taxon>Gemmatales</taxon>
        <taxon>Gemmataceae</taxon>
        <taxon>Tuwongella</taxon>
    </lineage>
</organism>
<dbReference type="InParanoid" id="A0A6C2YKL5"/>
<accession>A0A6C2YKL5</accession>